<feature type="binding site" evidence="24">
    <location>
        <position position="239"/>
    </location>
    <ligand>
        <name>Zn(2+)</name>
        <dbReference type="ChEBI" id="CHEBI:29105"/>
        <label>2</label>
    </ligand>
</feature>
<dbReference type="Proteomes" id="UP000002280">
    <property type="component" value="Chromosome 4"/>
</dbReference>
<evidence type="ECO:0000256" key="21">
    <source>
        <dbReference type="ARBA" id="ARBA00058717"/>
    </source>
</evidence>
<dbReference type="Ensembl" id="ENSMODT00000087767.1">
    <property type="protein sequence ID" value="ENSMODP00000056951.1"/>
    <property type="gene ID" value="ENSMODG00000010740.4"/>
</dbReference>
<reference evidence="27 28" key="1">
    <citation type="journal article" date="2007" name="Nature">
        <title>Genome of the marsupial Monodelphis domestica reveals innovation in non-coding sequences.</title>
        <authorList>
            <person name="Mikkelsen T.S."/>
            <person name="Wakefield M.J."/>
            <person name="Aken B."/>
            <person name="Amemiya C.T."/>
            <person name="Chang J.L."/>
            <person name="Duke S."/>
            <person name="Garber M."/>
            <person name="Gentles A.J."/>
            <person name="Goodstadt L."/>
            <person name="Heger A."/>
            <person name="Jurka J."/>
            <person name="Kamal M."/>
            <person name="Mauceli E."/>
            <person name="Searle S.M."/>
            <person name="Sharpe T."/>
            <person name="Baker M.L."/>
            <person name="Batzer M.A."/>
            <person name="Benos P.V."/>
            <person name="Belov K."/>
            <person name="Clamp M."/>
            <person name="Cook A."/>
            <person name="Cuff J."/>
            <person name="Das R."/>
            <person name="Davidow L."/>
            <person name="Deakin J.E."/>
            <person name="Fazzari M.J."/>
            <person name="Glass J.L."/>
            <person name="Grabherr M."/>
            <person name="Greally J.M."/>
            <person name="Gu W."/>
            <person name="Hore T.A."/>
            <person name="Huttley G.A."/>
            <person name="Kleber M."/>
            <person name="Jirtle R.L."/>
            <person name="Koina E."/>
            <person name="Lee J.T."/>
            <person name="Mahony S."/>
            <person name="Marra M.A."/>
            <person name="Miller R.D."/>
            <person name="Nicholls R.D."/>
            <person name="Oda M."/>
            <person name="Papenfuss A.T."/>
            <person name="Parra Z.E."/>
            <person name="Pollock D.D."/>
            <person name="Ray D.A."/>
            <person name="Schein J.E."/>
            <person name="Speed T.P."/>
            <person name="Thompson K."/>
            <person name="VandeBerg J.L."/>
            <person name="Wade C.M."/>
            <person name="Walker J.A."/>
            <person name="Waters P.D."/>
            <person name="Webber C."/>
            <person name="Weidman J.R."/>
            <person name="Xie X."/>
            <person name="Zody M.C."/>
            <person name="Baldwin J."/>
            <person name="Abdouelleil A."/>
            <person name="Abdulkadir J."/>
            <person name="Abebe A."/>
            <person name="Abera B."/>
            <person name="Abreu J."/>
            <person name="Acer S.C."/>
            <person name="Aftuck L."/>
            <person name="Alexander A."/>
            <person name="An P."/>
            <person name="Anderson E."/>
            <person name="Anderson S."/>
            <person name="Arachi H."/>
            <person name="Azer M."/>
            <person name="Bachantsang P."/>
            <person name="Barry A."/>
            <person name="Bayul T."/>
            <person name="Berlin A."/>
            <person name="Bessette D."/>
            <person name="Bloom T."/>
            <person name="Bloom T."/>
            <person name="Boguslavskiy L."/>
            <person name="Bonnet C."/>
            <person name="Boukhgalter B."/>
            <person name="Bourzgui I."/>
            <person name="Brown A."/>
            <person name="Cahill P."/>
            <person name="Channer S."/>
            <person name="Cheshatsang Y."/>
            <person name="Chuda L."/>
            <person name="Citroen M."/>
            <person name="Collymore A."/>
            <person name="Cooke P."/>
            <person name="Costello M."/>
            <person name="D'Aco K."/>
            <person name="Daza R."/>
            <person name="De Haan G."/>
            <person name="DeGray S."/>
            <person name="DeMaso C."/>
            <person name="Dhargay N."/>
            <person name="Dooley K."/>
            <person name="Dooley E."/>
            <person name="Doricent M."/>
            <person name="Dorje P."/>
            <person name="Dorjee K."/>
            <person name="Dupes A."/>
            <person name="Elong R."/>
            <person name="Falk J."/>
            <person name="Farina A."/>
            <person name="Faro S."/>
            <person name="Ferguson D."/>
            <person name="Fisher S."/>
            <person name="Foley C.D."/>
            <person name="Franke A."/>
            <person name="Friedrich D."/>
            <person name="Gadbois L."/>
            <person name="Gearin G."/>
            <person name="Gearin C.R."/>
            <person name="Giannoukos G."/>
            <person name="Goode T."/>
            <person name="Graham J."/>
            <person name="Grandbois E."/>
            <person name="Grewal S."/>
            <person name="Gyaltsen K."/>
            <person name="Hafez N."/>
            <person name="Hagos B."/>
            <person name="Hall J."/>
            <person name="Henson C."/>
            <person name="Hollinger A."/>
            <person name="Honan T."/>
            <person name="Huard M.D."/>
            <person name="Hughes L."/>
            <person name="Hurhula B."/>
            <person name="Husby M.E."/>
            <person name="Kamat A."/>
            <person name="Kanga B."/>
            <person name="Kashin S."/>
            <person name="Khazanovich D."/>
            <person name="Kisner P."/>
            <person name="Lance K."/>
            <person name="Lara M."/>
            <person name="Lee W."/>
            <person name="Lennon N."/>
            <person name="Letendre F."/>
            <person name="LeVine R."/>
            <person name="Lipovsky A."/>
            <person name="Liu X."/>
            <person name="Liu J."/>
            <person name="Liu S."/>
            <person name="Lokyitsang T."/>
            <person name="Lokyitsang Y."/>
            <person name="Lubonja R."/>
            <person name="Lui A."/>
            <person name="MacDonald P."/>
            <person name="Magnisalis V."/>
            <person name="Maru K."/>
            <person name="Matthews C."/>
            <person name="McCusker W."/>
            <person name="McDonough S."/>
            <person name="Mehta T."/>
            <person name="Meldrim J."/>
            <person name="Meneus L."/>
            <person name="Mihai O."/>
            <person name="Mihalev A."/>
            <person name="Mihova T."/>
            <person name="Mittelman R."/>
            <person name="Mlenga V."/>
            <person name="Montmayeur A."/>
            <person name="Mulrain L."/>
            <person name="Navidi A."/>
            <person name="Naylor J."/>
            <person name="Negash T."/>
            <person name="Nguyen T."/>
            <person name="Nguyen N."/>
            <person name="Nicol R."/>
            <person name="Norbu C."/>
            <person name="Norbu N."/>
            <person name="Novod N."/>
            <person name="O'Neill B."/>
            <person name="Osman S."/>
            <person name="Markiewicz E."/>
            <person name="Oyono O.L."/>
            <person name="Patti C."/>
            <person name="Phunkhang P."/>
            <person name="Pierre F."/>
            <person name="Priest M."/>
            <person name="Raghuraman S."/>
            <person name="Rege F."/>
            <person name="Reyes R."/>
            <person name="Rise C."/>
            <person name="Rogov P."/>
            <person name="Ross K."/>
            <person name="Ryan E."/>
            <person name="Settipalli S."/>
            <person name="Shea T."/>
            <person name="Sherpa N."/>
            <person name="Shi L."/>
            <person name="Shih D."/>
            <person name="Sparrow T."/>
            <person name="Spaulding J."/>
            <person name="Stalker J."/>
            <person name="Stange-Thomann N."/>
            <person name="Stavropoulos S."/>
            <person name="Stone C."/>
            <person name="Strader C."/>
            <person name="Tesfaye S."/>
            <person name="Thomson T."/>
            <person name="Thoulutsang Y."/>
            <person name="Thoulutsang D."/>
            <person name="Topham K."/>
            <person name="Topping I."/>
            <person name="Tsamla T."/>
            <person name="Vassiliev H."/>
            <person name="Vo A."/>
            <person name="Wangchuk T."/>
            <person name="Wangdi T."/>
            <person name="Weiand M."/>
            <person name="Wilkinson J."/>
            <person name="Wilson A."/>
            <person name="Yadav S."/>
            <person name="Young G."/>
            <person name="Yu Q."/>
            <person name="Zembek L."/>
            <person name="Zhong D."/>
            <person name="Zimmer A."/>
            <person name="Zwirko Z."/>
            <person name="Jaffe D.B."/>
            <person name="Alvarez P."/>
            <person name="Brockman W."/>
            <person name="Butler J."/>
            <person name="Chin C."/>
            <person name="Gnerre S."/>
            <person name="MacCallum I."/>
            <person name="Graves J.A."/>
            <person name="Ponting C.P."/>
            <person name="Breen M."/>
            <person name="Samollow P.B."/>
            <person name="Lander E.S."/>
            <person name="Lindblad-Toh K."/>
        </authorList>
    </citation>
    <scope>NUCLEOTIDE SEQUENCE [LARGE SCALE GENOMIC DNA]</scope>
</reference>
<reference evidence="27" key="2">
    <citation type="submission" date="2025-08" db="UniProtKB">
        <authorList>
            <consortium name="Ensembl"/>
        </authorList>
    </citation>
    <scope>IDENTIFICATION</scope>
</reference>
<keyword evidence="5 23" id="KW-0964">Secreted</keyword>
<feature type="domain" description="Sphingomyelin phosphodiesterase C-terminal" evidence="26">
    <location>
        <begin position="295"/>
        <end position="434"/>
    </location>
</feature>
<evidence type="ECO:0000256" key="14">
    <source>
        <dbReference type="ARBA" id="ARBA00023098"/>
    </source>
</evidence>
<gene>
    <name evidence="27" type="primary">LOC100019992</name>
</gene>
<keyword evidence="10 23" id="KW-0378">Hydrolase</keyword>
<evidence type="ECO:0000256" key="23">
    <source>
        <dbReference type="PIRNR" id="PIRNR036767"/>
    </source>
</evidence>
<feature type="binding site" evidence="24">
    <location>
        <position position="137"/>
    </location>
    <ligand>
        <name>Zn(2+)</name>
        <dbReference type="ChEBI" id="CHEBI:29105"/>
        <label>2</label>
    </ligand>
</feature>
<dbReference type="InterPro" id="IPR041805">
    <property type="entry name" value="ASMase/PPN1_MPP"/>
</dbReference>
<dbReference type="GO" id="GO:0004767">
    <property type="term" value="F:sphingomyelin phosphodiesterase activity"/>
    <property type="evidence" value="ECO:0007669"/>
    <property type="project" value="InterPro"/>
</dbReference>
<evidence type="ECO:0000256" key="5">
    <source>
        <dbReference type="ARBA" id="ARBA00022525"/>
    </source>
</evidence>
<dbReference type="GO" id="GO:0098552">
    <property type="term" value="C:side of membrane"/>
    <property type="evidence" value="ECO:0007669"/>
    <property type="project" value="UniProtKB-KW"/>
</dbReference>
<dbReference type="InParanoid" id="A0A5F8HAC6"/>
<feature type="binding site" evidence="24">
    <location>
        <position position="30"/>
    </location>
    <ligand>
        <name>Zn(2+)</name>
        <dbReference type="ChEBI" id="CHEBI:29105"/>
        <label>1</label>
    </ligand>
</feature>
<dbReference type="SUPFAM" id="SSF56300">
    <property type="entry name" value="Metallo-dependent phosphatases"/>
    <property type="match status" value="1"/>
</dbReference>
<evidence type="ECO:0000259" key="26">
    <source>
        <dbReference type="Pfam" id="PF19272"/>
    </source>
</evidence>
<evidence type="ECO:0000256" key="11">
    <source>
        <dbReference type="ARBA" id="ARBA00022833"/>
    </source>
</evidence>
<evidence type="ECO:0000256" key="4">
    <source>
        <dbReference type="ARBA" id="ARBA00022475"/>
    </source>
</evidence>
<evidence type="ECO:0000256" key="6">
    <source>
        <dbReference type="ARBA" id="ARBA00022588"/>
    </source>
</evidence>
<evidence type="ECO:0000256" key="18">
    <source>
        <dbReference type="ARBA" id="ARBA00023198"/>
    </source>
</evidence>
<accession>A0A5F8HAC6</accession>
<dbReference type="InterPro" id="IPR017064">
    <property type="entry name" value="ASM-like_Pdiesterase_prd"/>
</dbReference>
<feature type="binding site" evidence="24">
    <location>
        <position position="280"/>
    </location>
    <ligand>
        <name>Zn(2+)</name>
        <dbReference type="ChEBI" id="CHEBI:29105"/>
        <label>2</label>
    </ligand>
</feature>
<dbReference type="InterPro" id="IPR029052">
    <property type="entry name" value="Metallo-depent_PP-like"/>
</dbReference>
<keyword evidence="4" id="KW-1003">Cell membrane</keyword>
<dbReference type="AlphaFoldDB" id="A0A5F8HAC6"/>
<sequence length="459" mass="52815">MKMRWLKFLLFFIHWRVTGAVTGQFWHISDLHLELEYNHVSKDPLQVCPSAGSQSVTNAGVWGDYLCDAPWMLINSSIYAMKAILPKPDFILLTGDYTPHVLKEGGTEEAVLDLVKRLTDLLLLVFPETKVYATLGNHDFYPKNQLPAESNNIYNHIADLWRPWLYNTSISQFKEGAFYAESLPGPNSTGQIVVLNTNLYYENNAVAGSVGDPGKQFQWLDTVLSKAFQDGKKVYIIGHMPPGFFEKTRNKAWFRPNFNKRYMEIIKKHHRVIAGQFFGHHHTDSFRMFYDDKDNPVSVMFLTPGVTPWKTTLPGVENGANNPGIRVWEYDRATLQLKDMVTYYLNLTHANLHSPKWEKEYRLTEAFHVQDGSAASMHRVLEKISSDSQFLQKYYQFNSVNYDLSLCHRHCREEHLCAIKEVDFAKYERCIKQLSSSCGLSGSLLLFCVMMGFHLIKSL</sequence>
<dbReference type="GeneID" id="100019992"/>
<feature type="chain" id="PRO_5023985170" description="Acid sphingomyelinase-like phosphodiesterase" evidence="23">
    <location>
        <begin position="21"/>
        <end position="459"/>
    </location>
</feature>
<evidence type="ECO:0000256" key="24">
    <source>
        <dbReference type="PIRSR" id="PIRSR036767-51"/>
    </source>
</evidence>
<dbReference type="GO" id="GO:0006685">
    <property type="term" value="P:sphingomyelin catabolic process"/>
    <property type="evidence" value="ECO:0007669"/>
    <property type="project" value="InterPro"/>
</dbReference>
<feature type="signal peptide" evidence="23">
    <location>
        <begin position="1"/>
        <end position="20"/>
    </location>
</feature>
<keyword evidence="9 23" id="KW-0732">Signal</keyword>
<dbReference type="FunCoup" id="A0A5F8HAC6">
    <property type="interactions" value="76"/>
</dbReference>
<evidence type="ECO:0000256" key="9">
    <source>
        <dbReference type="ARBA" id="ARBA00022729"/>
    </source>
</evidence>
<dbReference type="Pfam" id="PF00149">
    <property type="entry name" value="Metallophos"/>
    <property type="match status" value="1"/>
</dbReference>
<dbReference type="InterPro" id="IPR004843">
    <property type="entry name" value="Calcineurin-like_PHP"/>
</dbReference>
<evidence type="ECO:0000256" key="7">
    <source>
        <dbReference type="ARBA" id="ARBA00022622"/>
    </source>
</evidence>
<dbReference type="STRING" id="13616.ENSMODP00000056951"/>
<comment type="cofactor">
    <cofactor evidence="24">
        <name>Zn(2+)</name>
        <dbReference type="ChEBI" id="CHEBI:29105"/>
    </cofactor>
    <text evidence="24">Binds 2 Zn(2+) per subunit.</text>
</comment>
<keyword evidence="20" id="KW-0326">Glycosidase</keyword>
<evidence type="ECO:0000256" key="10">
    <source>
        <dbReference type="ARBA" id="ARBA00022801"/>
    </source>
</evidence>
<comment type="subunit">
    <text evidence="22">Interacts with TLR4, TLR7, TLR8 and TLR9.</text>
</comment>
<comment type="similarity">
    <text evidence="3 23">Belongs to the acid sphingomyelinase family.</text>
</comment>
<comment type="subcellular location">
    <subcellularLocation>
        <location evidence="1">Cell membrane</location>
        <topology evidence="1">Lipid-anchor</topology>
        <topology evidence="1">GPI-anchor</topology>
    </subcellularLocation>
    <subcellularLocation>
        <location evidence="2">Secreted</location>
    </subcellularLocation>
</comment>
<evidence type="ECO:0000256" key="13">
    <source>
        <dbReference type="ARBA" id="ARBA00022963"/>
    </source>
</evidence>
<keyword evidence="28" id="KW-1185">Reference proteome</keyword>
<dbReference type="Bgee" id="ENSMODG00000010740">
    <property type="expression patterns" value="Expressed in placenta and 16 other cell types or tissues"/>
</dbReference>
<dbReference type="PANTHER" id="PTHR10340">
    <property type="entry name" value="SPHINGOMYELIN PHOSPHODIESTERASE"/>
    <property type="match status" value="1"/>
</dbReference>
<dbReference type="GO" id="GO:0008081">
    <property type="term" value="F:phosphoric diester hydrolase activity"/>
    <property type="evidence" value="ECO:0000318"/>
    <property type="project" value="GO_Central"/>
</dbReference>
<dbReference type="GO" id="GO:0005886">
    <property type="term" value="C:plasma membrane"/>
    <property type="evidence" value="ECO:0007669"/>
    <property type="project" value="UniProtKB-SubCell"/>
</dbReference>
<dbReference type="PANTHER" id="PTHR10340:SF25">
    <property type="entry name" value="ACID SPHINGOMYELINASE-LIKE PHOSPHODIESTERASE 3B"/>
    <property type="match status" value="1"/>
</dbReference>
<dbReference type="GeneTree" id="ENSGT00950000183182"/>
<comment type="function">
    <text evidence="21">Lipid-modulating phosphodiesterase. Active on the surface of macrophages and dendritic cells and strongly influences macrophage lipid composition and membrane fluidity. Acts as a negative regulator of Toll-like receptor signaling. Has in vitro phosphodiesterase activity, but the physiological substrate is unknown. Lacks activity with phosphocholine-containing lipids, but can cleave CDP-choline, and can release phosphate from ATP and ADP (in vitro).</text>
</comment>
<dbReference type="CDD" id="cd00842">
    <property type="entry name" value="MPP_ASMase"/>
    <property type="match status" value="1"/>
</dbReference>
<keyword evidence="13" id="KW-0442">Lipid degradation</keyword>
<evidence type="ECO:0000256" key="17">
    <source>
        <dbReference type="ARBA" id="ARBA00023180"/>
    </source>
</evidence>
<dbReference type="GO" id="GO:0005615">
    <property type="term" value="C:extracellular space"/>
    <property type="evidence" value="ECO:0000318"/>
    <property type="project" value="GO_Central"/>
</dbReference>
<evidence type="ECO:0000256" key="20">
    <source>
        <dbReference type="ARBA" id="ARBA00023295"/>
    </source>
</evidence>
<keyword evidence="6" id="KW-0399">Innate immunity</keyword>
<dbReference type="GO" id="GO:0006954">
    <property type="term" value="P:inflammatory response"/>
    <property type="evidence" value="ECO:0007669"/>
    <property type="project" value="UniProtKB-KW"/>
</dbReference>
<evidence type="ECO:0000313" key="27">
    <source>
        <dbReference type="Ensembl" id="ENSMODP00000056951.1"/>
    </source>
</evidence>
<evidence type="ECO:0000256" key="3">
    <source>
        <dbReference type="ARBA" id="ARBA00008234"/>
    </source>
</evidence>
<dbReference type="OMA" id="GNFWHIT"/>
<protein>
    <recommendedName>
        <fullName evidence="23">Acid sphingomyelinase-like phosphodiesterase</fullName>
    </recommendedName>
</protein>
<evidence type="ECO:0000256" key="16">
    <source>
        <dbReference type="ARBA" id="ARBA00023157"/>
    </source>
</evidence>
<evidence type="ECO:0000256" key="8">
    <source>
        <dbReference type="ARBA" id="ARBA00022723"/>
    </source>
</evidence>
<dbReference type="Gene3D" id="3.60.21.10">
    <property type="match status" value="1"/>
</dbReference>
<keyword evidence="12" id="KW-0391">Immunity</keyword>
<feature type="domain" description="Calcineurin-like phosphoesterase" evidence="25">
    <location>
        <begin position="25"/>
        <end position="283"/>
    </location>
</feature>
<feature type="binding site" evidence="24">
    <location>
        <position position="32"/>
    </location>
    <ligand>
        <name>Zn(2+)</name>
        <dbReference type="ChEBI" id="CHEBI:29105"/>
        <label>1</label>
    </ligand>
</feature>
<keyword evidence="8 23" id="KW-0479">Metal-binding</keyword>
<dbReference type="Pfam" id="PF19272">
    <property type="entry name" value="ASMase_C"/>
    <property type="match status" value="1"/>
</dbReference>
<evidence type="ECO:0000256" key="1">
    <source>
        <dbReference type="ARBA" id="ARBA00004609"/>
    </source>
</evidence>
<dbReference type="OrthoDB" id="348678at2759"/>
<dbReference type="GO" id="GO:0045087">
    <property type="term" value="P:innate immune response"/>
    <property type="evidence" value="ECO:0007669"/>
    <property type="project" value="UniProtKB-KW"/>
</dbReference>
<evidence type="ECO:0000259" key="25">
    <source>
        <dbReference type="Pfam" id="PF00149"/>
    </source>
</evidence>
<evidence type="ECO:0000313" key="28">
    <source>
        <dbReference type="Proteomes" id="UP000002280"/>
    </source>
</evidence>
<keyword evidence="7" id="KW-0336">GPI-anchor</keyword>
<reference evidence="27" key="3">
    <citation type="submission" date="2025-09" db="UniProtKB">
        <authorList>
            <consortium name="Ensembl"/>
        </authorList>
    </citation>
    <scope>IDENTIFICATION</scope>
</reference>
<feature type="binding site" evidence="24">
    <location>
        <position position="282"/>
    </location>
    <ligand>
        <name>Zn(2+)</name>
        <dbReference type="ChEBI" id="CHEBI:29105"/>
        <label>1</label>
    </ligand>
</feature>
<keyword evidence="19" id="KW-0449">Lipoprotein</keyword>
<keyword evidence="15" id="KW-0472">Membrane</keyword>
<keyword evidence="17" id="KW-0325">Glycoprotein</keyword>
<feature type="binding site" evidence="24">
    <location>
        <position position="96"/>
    </location>
    <ligand>
        <name>Zn(2+)</name>
        <dbReference type="ChEBI" id="CHEBI:29105"/>
        <label>2</label>
    </ligand>
</feature>
<dbReference type="FunFam" id="3.60.21.10:FF:000057">
    <property type="entry name" value="Acid sphingomyelinase-like phosphodiesterase"/>
    <property type="match status" value="1"/>
</dbReference>
<evidence type="ECO:0000256" key="2">
    <source>
        <dbReference type="ARBA" id="ARBA00004613"/>
    </source>
</evidence>
<dbReference type="GO" id="GO:0016798">
    <property type="term" value="F:hydrolase activity, acting on glycosyl bonds"/>
    <property type="evidence" value="ECO:0007669"/>
    <property type="project" value="UniProtKB-KW"/>
</dbReference>
<evidence type="ECO:0000256" key="15">
    <source>
        <dbReference type="ARBA" id="ARBA00023136"/>
    </source>
</evidence>
<dbReference type="InterPro" id="IPR045473">
    <property type="entry name" value="ASM_C"/>
</dbReference>
<keyword evidence="16" id="KW-1015">Disulfide bond</keyword>
<evidence type="ECO:0000256" key="19">
    <source>
        <dbReference type="ARBA" id="ARBA00023288"/>
    </source>
</evidence>
<name>A0A5F8HAC6_MONDO</name>
<dbReference type="GO" id="GO:0046872">
    <property type="term" value="F:metal ion binding"/>
    <property type="evidence" value="ECO:0007669"/>
    <property type="project" value="UniProtKB-KW"/>
</dbReference>
<keyword evidence="18" id="KW-0395">Inflammatory response</keyword>
<proteinExistence type="inferred from homology"/>
<dbReference type="KEGG" id="mdo:100019992"/>
<feature type="binding site" evidence="24">
    <location>
        <position position="96"/>
    </location>
    <ligand>
        <name>Zn(2+)</name>
        <dbReference type="ChEBI" id="CHEBI:29105"/>
        <label>1</label>
    </ligand>
</feature>
<keyword evidence="11 23" id="KW-0862">Zinc</keyword>
<evidence type="ECO:0000256" key="12">
    <source>
        <dbReference type="ARBA" id="ARBA00022859"/>
    </source>
</evidence>
<keyword evidence="14" id="KW-0443">Lipid metabolism</keyword>
<dbReference type="PIRSF" id="PIRSF036767">
    <property type="entry name" value="ASM-like_PDE"/>
    <property type="match status" value="1"/>
</dbReference>
<evidence type="ECO:0000256" key="22">
    <source>
        <dbReference type="ARBA" id="ARBA00063194"/>
    </source>
</evidence>
<organism evidence="27 28">
    <name type="scientific">Monodelphis domestica</name>
    <name type="common">Gray short-tailed opossum</name>
    <dbReference type="NCBI Taxonomy" id="13616"/>
    <lineage>
        <taxon>Eukaryota</taxon>
        <taxon>Metazoa</taxon>
        <taxon>Chordata</taxon>
        <taxon>Craniata</taxon>
        <taxon>Vertebrata</taxon>
        <taxon>Euteleostomi</taxon>
        <taxon>Mammalia</taxon>
        <taxon>Metatheria</taxon>
        <taxon>Didelphimorphia</taxon>
        <taxon>Didelphidae</taxon>
        <taxon>Monodelphis</taxon>
    </lineage>
</organism>